<dbReference type="InterPro" id="IPR014729">
    <property type="entry name" value="Rossmann-like_a/b/a_fold"/>
</dbReference>
<dbReference type="OrthoDB" id="5564966at2"/>
<dbReference type="RefSeq" id="WP_141383738.1">
    <property type="nucleotide sequence ID" value="NZ_BJNF01000053.1"/>
</dbReference>
<gene>
    <name evidence="3" type="ORF">NWI01_19860</name>
</gene>
<dbReference type="EMBL" id="BJNF01000053">
    <property type="protein sequence ID" value="GEC16094.1"/>
    <property type="molecule type" value="Genomic_DNA"/>
</dbReference>
<name>A0A4Y3WAZ3_NITWI</name>
<dbReference type="Proteomes" id="UP000318825">
    <property type="component" value="Unassembled WGS sequence"/>
</dbReference>
<comment type="caution">
    <text evidence="3">The sequence shown here is derived from an EMBL/GenBank/DDBJ whole genome shotgun (WGS) entry which is preliminary data.</text>
</comment>
<feature type="domain" description="UspA" evidence="2">
    <location>
        <begin position="1"/>
        <end position="148"/>
    </location>
</feature>
<dbReference type="CDD" id="cd00293">
    <property type="entry name" value="USP-like"/>
    <property type="match status" value="1"/>
</dbReference>
<reference evidence="3 4" key="1">
    <citation type="submission" date="2019-06" db="EMBL/GenBank/DDBJ databases">
        <title>Whole genome shotgun sequence of Nitrobacter winogradskyi NBRC 14297.</title>
        <authorList>
            <person name="Hosoyama A."/>
            <person name="Uohara A."/>
            <person name="Ohji S."/>
            <person name="Ichikawa N."/>
        </authorList>
    </citation>
    <scope>NUCLEOTIDE SEQUENCE [LARGE SCALE GENOMIC DNA]</scope>
    <source>
        <strain evidence="3 4">NBRC 14297</strain>
    </source>
</reference>
<dbReference type="InterPro" id="IPR006016">
    <property type="entry name" value="UspA"/>
</dbReference>
<evidence type="ECO:0000313" key="3">
    <source>
        <dbReference type="EMBL" id="GEC16094.1"/>
    </source>
</evidence>
<evidence type="ECO:0000259" key="2">
    <source>
        <dbReference type="Pfam" id="PF00582"/>
    </source>
</evidence>
<accession>A0A4Y3WAZ3</accession>
<protein>
    <submittedName>
        <fullName evidence="3">Universal stress protein</fullName>
    </submittedName>
</protein>
<sequence>MHSHILIPTDGSELAQKGVDYGLSLADGYGGKVTIITVTEQPPVPSIGESEWGKVGMDPDRLEDADTRHAKAILSAAKAAAEKIGLTVETLHIQNVSPAAAIVDVAKKNGCSLIVMASHRRRGIKSVLLGSQTAEILATAPIPVLVVP</sequence>
<evidence type="ECO:0000256" key="1">
    <source>
        <dbReference type="ARBA" id="ARBA00008791"/>
    </source>
</evidence>
<dbReference type="Pfam" id="PF00582">
    <property type="entry name" value="Usp"/>
    <property type="match status" value="1"/>
</dbReference>
<dbReference type="PANTHER" id="PTHR46268:SF15">
    <property type="entry name" value="UNIVERSAL STRESS PROTEIN HP_0031"/>
    <property type="match status" value="1"/>
</dbReference>
<evidence type="ECO:0000313" key="4">
    <source>
        <dbReference type="Proteomes" id="UP000318825"/>
    </source>
</evidence>
<dbReference type="PRINTS" id="PR01438">
    <property type="entry name" value="UNVRSLSTRESS"/>
</dbReference>
<dbReference type="SUPFAM" id="SSF52402">
    <property type="entry name" value="Adenine nucleotide alpha hydrolases-like"/>
    <property type="match status" value="1"/>
</dbReference>
<comment type="similarity">
    <text evidence="1">Belongs to the universal stress protein A family.</text>
</comment>
<dbReference type="PANTHER" id="PTHR46268">
    <property type="entry name" value="STRESS RESPONSE PROTEIN NHAX"/>
    <property type="match status" value="1"/>
</dbReference>
<dbReference type="AlphaFoldDB" id="A0A4Y3WAZ3"/>
<organism evidence="3 4">
    <name type="scientific">Nitrobacter winogradskyi</name>
    <name type="common">Nitrobacter agilis</name>
    <dbReference type="NCBI Taxonomy" id="913"/>
    <lineage>
        <taxon>Bacteria</taxon>
        <taxon>Pseudomonadati</taxon>
        <taxon>Pseudomonadota</taxon>
        <taxon>Alphaproteobacteria</taxon>
        <taxon>Hyphomicrobiales</taxon>
        <taxon>Nitrobacteraceae</taxon>
        <taxon>Nitrobacter</taxon>
    </lineage>
</organism>
<proteinExistence type="inferred from homology"/>
<dbReference type="Gene3D" id="3.40.50.620">
    <property type="entry name" value="HUPs"/>
    <property type="match status" value="1"/>
</dbReference>
<dbReference type="InterPro" id="IPR006015">
    <property type="entry name" value="Universal_stress_UspA"/>
</dbReference>